<feature type="region of interest" description="Disordered" evidence="1">
    <location>
        <begin position="1"/>
        <end position="32"/>
    </location>
</feature>
<gene>
    <name evidence="2" type="ORF">AAE3_LOCUS4062</name>
</gene>
<dbReference type="EMBL" id="CACVBS010000034">
    <property type="protein sequence ID" value="CAA7261824.1"/>
    <property type="molecule type" value="Genomic_DNA"/>
</dbReference>
<evidence type="ECO:0000313" key="2">
    <source>
        <dbReference type="EMBL" id="CAA7261824.1"/>
    </source>
</evidence>
<keyword evidence="3" id="KW-1185">Reference proteome</keyword>
<comment type="caution">
    <text evidence="2">The sequence shown here is derived from an EMBL/GenBank/DDBJ whole genome shotgun (WGS) entry which is preliminary data.</text>
</comment>
<reference evidence="2 3" key="1">
    <citation type="submission" date="2020-01" db="EMBL/GenBank/DDBJ databases">
        <authorList>
            <person name="Gupta K D."/>
        </authorList>
    </citation>
    <scope>NUCLEOTIDE SEQUENCE [LARGE SCALE GENOMIC DNA]</scope>
</reference>
<dbReference type="AlphaFoldDB" id="A0A8S0W4B0"/>
<organism evidence="2 3">
    <name type="scientific">Cyclocybe aegerita</name>
    <name type="common">Black poplar mushroom</name>
    <name type="synonym">Agrocybe aegerita</name>
    <dbReference type="NCBI Taxonomy" id="1973307"/>
    <lineage>
        <taxon>Eukaryota</taxon>
        <taxon>Fungi</taxon>
        <taxon>Dikarya</taxon>
        <taxon>Basidiomycota</taxon>
        <taxon>Agaricomycotina</taxon>
        <taxon>Agaricomycetes</taxon>
        <taxon>Agaricomycetidae</taxon>
        <taxon>Agaricales</taxon>
        <taxon>Agaricineae</taxon>
        <taxon>Bolbitiaceae</taxon>
        <taxon>Cyclocybe</taxon>
    </lineage>
</organism>
<proteinExistence type="predicted"/>
<protein>
    <submittedName>
        <fullName evidence="2">Uncharacterized protein</fullName>
    </submittedName>
</protein>
<name>A0A8S0W4B0_CYCAE</name>
<evidence type="ECO:0000256" key="1">
    <source>
        <dbReference type="SAM" id="MobiDB-lite"/>
    </source>
</evidence>
<dbReference type="Proteomes" id="UP000467700">
    <property type="component" value="Unassembled WGS sequence"/>
</dbReference>
<sequence>MVRPCRFKSQARPAFLPPRLGPGPGPGPEPVASRRSILDVKIGSAFAPCLRLSFCTQASELSTSPSYAADHPPTTRDINVDLRHRAPARTASTLNFNDAGSNAKQSKLAESMEGLENEMNKIVNYGAFSTVASVVRRSPIK</sequence>
<evidence type="ECO:0000313" key="3">
    <source>
        <dbReference type="Proteomes" id="UP000467700"/>
    </source>
</evidence>
<accession>A0A8S0W4B0</accession>
<feature type="compositionally biased region" description="Pro residues" evidence="1">
    <location>
        <begin position="15"/>
        <end position="29"/>
    </location>
</feature>